<evidence type="ECO:0000313" key="3">
    <source>
        <dbReference type="Proteomes" id="UP000837857"/>
    </source>
</evidence>
<keyword evidence="3" id="KW-1185">Reference proteome</keyword>
<dbReference type="Proteomes" id="UP000837857">
    <property type="component" value="Chromosome 23"/>
</dbReference>
<dbReference type="EMBL" id="OW152835">
    <property type="protein sequence ID" value="CAH2056026.1"/>
    <property type="molecule type" value="Genomic_DNA"/>
</dbReference>
<evidence type="ECO:0000256" key="1">
    <source>
        <dbReference type="SAM" id="MobiDB-lite"/>
    </source>
</evidence>
<organism evidence="2 3">
    <name type="scientific">Iphiclides podalirius</name>
    <name type="common">scarce swallowtail</name>
    <dbReference type="NCBI Taxonomy" id="110791"/>
    <lineage>
        <taxon>Eukaryota</taxon>
        <taxon>Metazoa</taxon>
        <taxon>Ecdysozoa</taxon>
        <taxon>Arthropoda</taxon>
        <taxon>Hexapoda</taxon>
        <taxon>Insecta</taxon>
        <taxon>Pterygota</taxon>
        <taxon>Neoptera</taxon>
        <taxon>Endopterygota</taxon>
        <taxon>Lepidoptera</taxon>
        <taxon>Glossata</taxon>
        <taxon>Ditrysia</taxon>
        <taxon>Papilionoidea</taxon>
        <taxon>Papilionidae</taxon>
        <taxon>Papilioninae</taxon>
        <taxon>Iphiclides</taxon>
    </lineage>
</organism>
<proteinExistence type="predicted"/>
<accession>A0ABN8IEM8</accession>
<feature type="region of interest" description="Disordered" evidence="1">
    <location>
        <begin position="221"/>
        <end position="248"/>
    </location>
</feature>
<name>A0ABN8IEM8_9NEOP</name>
<feature type="non-terminal residue" evidence="2">
    <location>
        <position position="248"/>
    </location>
</feature>
<gene>
    <name evidence="2" type="ORF">IPOD504_LOCUS9304</name>
</gene>
<evidence type="ECO:0000313" key="2">
    <source>
        <dbReference type="EMBL" id="CAH2056026.1"/>
    </source>
</evidence>
<feature type="compositionally biased region" description="Low complexity" evidence="1">
    <location>
        <begin position="238"/>
        <end position="248"/>
    </location>
</feature>
<reference evidence="2" key="1">
    <citation type="submission" date="2022-03" db="EMBL/GenBank/DDBJ databases">
        <authorList>
            <person name="Martin H S."/>
        </authorList>
    </citation>
    <scope>NUCLEOTIDE SEQUENCE</scope>
</reference>
<protein>
    <submittedName>
        <fullName evidence="2">Uncharacterized protein</fullName>
    </submittedName>
</protein>
<sequence>MFSRYSFVAFYASMSVATISFKQSGWLDRVVEYHKNRFLADLKTLPGVQIKASIERAPHGYVDPVNWDLDSVLRLLGLLQHSGGAAPLFQHLRRTMLGRRFMKYADTFKAFPSLSKDHPNYFYYDIESIDYEVEASSDFPGEITDDSIVVISNPAEARLPAAQISVRLLREILEARAVAARYIPTTRTTILWKPMNKTTMAGTTAALTTIPDVTKSGGGDVTTAVAEGAGSTAGGGATTVETTSPPEN</sequence>